<dbReference type="Gene3D" id="1.20.1280.50">
    <property type="match status" value="1"/>
</dbReference>
<accession>A0A5C3LHM6</accession>
<dbReference type="AlphaFoldDB" id="A0A5C3LHM6"/>
<evidence type="ECO:0000313" key="2">
    <source>
        <dbReference type="EMBL" id="TFK32599.1"/>
    </source>
</evidence>
<dbReference type="SUPFAM" id="SSF52047">
    <property type="entry name" value="RNI-like"/>
    <property type="match status" value="1"/>
</dbReference>
<evidence type="ECO:0000313" key="3">
    <source>
        <dbReference type="Proteomes" id="UP000308652"/>
    </source>
</evidence>
<keyword evidence="3" id="KW-1185">Reference proteome</keyword>
<protein>
    <submittedName>
        <fullName evidence="2">Uncharacterized protein</fullName>
    </submittedName>
</protein>
<feature type="coiled-coil region" evidence="1">
    <location>
        <begin position="36"/>
        <end position="63"/>
    </location>
</feature>
<proteinExistence type="predicted"/>
<dbReference type="Proteomes" id="UP000308652">
    <property type="component" value="Unassembled WGS sequence"/>
</dbReference>
<dbReference type="STRING" id="68775.A0A5C3LHM6"/>
<evidence type="ECO:0000256" key="1">
    <source>
        <dbReference type="SAM" id="Coils"/>
    </source>
</evidence>
<dbReference type="EMBL" id="ML213669">
    <property type="protein sequence ID" value="TFK32599.1"/>
    <property type="molecule type" value="Genomic_DNA"/>
</dbReference>
<organism evidence="2 3">
    <name type="scientific">Crucibulum laeve</name>
    <dbReference type="NCBI Taxonomy" id="68775"/>
    <lineage>
        <taxon>Eukaryota</taxon>
        <taxon>Fungi</taxon>
        <taxon>Dikarya</taxon>
        <taxon>Basidiomycota</taxon>
        <taxon>Agaricomycotina</taxon>
        <taxon>Agaricomycetes</taxon>
        <taxon>Agaricomycetidae</taxon>
        <taxon>Agaricales</taxon>
        <taxon>Agaricineae</taxon>
        <taxon>Nidulariaceae</taxon>
        <taxon>Crucibulum</taxon>
    </lineage>
</organism>
<dbReference type="OrthoDB" id="3365698at2759"/>
<keyword evidence="1" id="KW-0175">Coiled coil</keyword>
<name>A0A5C3LHM6_9AGAR</name>
<dbReference type="InterPro" id="IPR032675">
    <property type="entry name" value="LRR_dom_sf"/>
</dbReference>
<reference evidence="2 3" key="1">
    <citation type="journal article" date="2019" name="Nat. Ecol. Evol.">
        <title>Megaphylogeny resolves global patterns of mushroom evolution.</title>
        <authorList>
            <person name="Varga T."/>
            <person name="Krizsan K."/>
            <person name="Foldi C."/>
            <person name="Dima B."/>
            <person name="Sanchez-Garcia M."/>
            <person name="Sanchez-Ramirez S."/>
            <person name="Szollosi G.J."/>
            <person name="Szarkandi J.G."/>
            <person name="Papp V."/>
            <person name="Albert L."/>
            <person name="Andreopoulos W."/>
            <person name="Angelini C."/>
            <person name="Antonin V."/>
            <person name="Barry K.W."/>
            <person name="Bougher N.L."/>
            <person name="Buchanan P."/>
            <person name="Buyck B."/>
            <person name="Bense V."/>
            <person name="Catcheside P."/>
            <person name="Chovatia M."/>
            <person name="Cooper J."/>
            <person name="Damon W."/>
            <person name="Desjardin D."/>
            <person name="Finy P."/>
            <person name="Geml J."/>
            <person name="Haridas S."/>
            <person name="Hughes K."/>
            <person name="Justo A."/>
            <person name="Karasinski D."/>
            <person name="Kautmanova I."/>
            <person name="Kiss B."/>
            <person name="Kocsube S."/>
            <person name="Kotiranta H."/>
            <person name="LaButti K.M."/>
            <person name="Lechner B.E."/>
            <person name="Liimatainen K."/>
            <person name="Lipzen A."/>
            <person name="Lukacs Z."/>
            <person name="Mihaltcheva S."/>
            <person name="Morgado L.N."/>
            <person name="Niskanen T."/>
            <person name="Noordeloos M.E."/>
            <person name="Ohm R.A."/>
            <person name="Ortiz-Santana B."/>
            <person name="Ovrebo C."/>
            <person name="Racz N."/>
            <person name="Riley R."/>
            <person name="Savchenko A."/>
            <person name="Shiryaev A."/>
            <person name="Soop K."/>
            <person name="Spirin V."/>
            <person name="Szebenyi C."/>
            <person name="Tomsovsky M."/>
            <person name="Tulloss R.E."/>
            <person name="Uehling J."/>
            <person name="Grigoriev I.V."/>
            <person name="Vagvolgyi C."/>
            <person name="Papp T."/>
            <person name="Martin F.M."/>
            <person name="Miettinen O."/>
            <person name="Hibbett D.S."/>
            <person name="Nagy L.G."/>
        </authorList>
    </citation>
    <scope>NUCLEOTIDE SEQUENCE [LARGE SCALE GENOMIC DNA]</scope>
    <source>
        <strain evidence="2 3">CBS 166.37</strain>
    </source>
</reference>
<sequence length="536" mass="61470">MTMSSPFIQFLSTNLSPNAEEAHKIRQFCFARSSELAGIKEKISLAQEALRTLQAQHDELDRVLHDHEGILSPIRQLPPEILQKVFVYCLPQPLLPIPRLARSSFNVEQAPMLLAHVSRQWRRVVHATPELWCTLSIFPQGLKGPATDRQPSLEHSPQAKLFQNREVDAEEHKTYVISLCKSLDFWLGCSGNYPLTIRLDLHDYSQIVAGRQLIRFLAAYSHRWKRIYLTVPPRSLAVFDEFQEPDISLLETFHIQKWSRRGDNSRFPPHFFSLLRYAPRLCQIYLPHLDFETSLIPWRQLTDLHFDASLTPRMDGGDILSVLQDCAELRSLTLGGYIHFPAELQFTEKLTLPTLHHLKIMGVQEAASERLLSNFILPNLDQLEICNPRASRASAIDLLIQCSSTLTSLTVKNVDDMDMFLHLVPNLVELCMEYDHVVENQIFKAFTSSSTGSYLCPKLVKFTIGTCTKGQEHVLSKFLRERCSLVRAEGVARLESLRIVYHETPEFDFHEVTSLYTKDGLDISMLIIKECLHCHM</sequence>
<dbReference type="Gene3D" id="3.80.10.10">
    <property type="entry name" value="Ribonuclease Inhibitor"/>
    <property type="match status" value="1"/>
</dbReference>
<gene>
    <name evidence="2" type="ORF">BDQ12DRAFT_739286</name>
</gene>